<dbReference type="VEuPathDB" id="FungiDB:P174DRAFT_461513"/>
<protein>
    <submittedName>
        <fullName evidence="2">Uncharacterized protein</fullName>
    </submittedName>
</protein>
<dbReference type="EMBL" id="MSZS01000005">
    <property type="protein sequence ID" value="PKX93057.1"/>
    <property type="molecule type" value="Genomic_DNA"/>
</dbReference>
<feature type="region of interest" description="Disordered" evidence="1">
    <location>
        <begin position="20"/>
        <end position="49"/>
    </location>
</feature>
<organism evidence="2 3">
    <name type="scientific">Aspergillus novofumigatus (strain IBT 16806)</name>
    <dbReference type="NCBI Taxonomy" id="1392255"/>
    <lineage>
        <taxon>Eukaryota</taxon>
        <taxon>Fungi</taxon>
        <taxon>Dikarya</taxon>
        <taxon>Ascomycota</taxon>
        <taxon>Pezizomycotina</taxon>
        <taxon>Eurotiomycetes</taxon>
        <taxon>Eurotiomycetidae</taxon>
        <taxon>Eurotiales</taxon>
        <taxon>Aspergillaceae</taxon>
        <taxon>Aspergillus</taxon>
        <taxon>Aspergillus subgen. Fumigati</taxon>
    </lineage>
</organism>
<dbReference type="OMA" id="DGNANDW"/>
<reference evidence="3" key="1">
    <citation type="journal article" date="2018" name="Proc. Natl. Acad. Sci. U.S.A.">
        <title>Linking secondary metabolites to gene clusters through genome sequencing of six diverse Aspergillus species.</title>
        <authorList>
            <person name="Kaerboelling I."/>
            <person name="Vesth T.C."/>
            <person name="Frisvad J.C."/>
            <person name="Nybo J.L."/>
            <person name="Theobald S."/>
            <person name="Kuo A."/>
            <person name="Bowyer P."/>
            <person name="Matsuda Y."/>
            <person name="Mondo S."/>
            <person name="Lyhne E.K."/>
            <person name="Kogle M.E."/>
            <person name="Clum A."/>
            <person name="Lipzen A."/>
            <person name="Salamov A."/>
            <person name="Ngan C.Y."/>
            <person name="Daum C."/>
            <person name="Chiniquy J."/>
            <person name="Barry K."/>
            <person name="LaButti K."/>
            <person name="Haridas S."/>
            <person name="Simmons B.A."/>
            <person name="Magnuson J.K."/>
            <person name="Mortensen U.H."/>
            <person name="Larsen T.O."/>
            <person name="Grigoriev I.V."/>
            <person name="Baker S.E."/>
            <person name="Andersen M.R."/>
        </authorList>
    </citation>
    <scope>NUCLEOTIDE SEQUENCE [LARGE SCALE GENOMIC DNA]</scope>
    <source>
        <strain evidence="3">IBT 16806</strain>
    </source>
</reference>
<name>A0A2I1C615_ASPN1</name>
<accession>A0A2I1C615</accession>
<comment type="caution">
    <text evidence="2">The sequence shown here is derived from an EMBL/GenBank/DDBJ whole genome shotgun (WGS) entry which is preliminary data.</text>
</comment>
<proteinExistence type="predicted"/>
<gene>
    <name evidence="2" type="ORF">P174DRAFT_461513</name>
</gene>
<evidence type="ECO:0000256" key="1">
    <source>
        <dbReference type="SAM" id="MobiDB-lite"/>
    </source>
</evidence>
<dbReference type="AlphaFoldDB" id="A0A2I1C615"/>
<dbReference type="STRING" id="1392255.A0A2I1C615"/>
<keyword evidence="3" id="KW-1185">Reference proteome</keyword>
<dbReference type="GeneID" id="36537333"/>
<sequence>MRQEYKTRREQLEENYQHRVQEWKRQKQQGNSTRRPRRQSIPTSYNTRQQRRATVTFPYWDRHTQTLEPGTFCRACTYHWEDGNANDWRFMQTIGDLHPPSREAYFRAFLEAELPQHFLHCAAEPRREGTDFVVTPKKIIAGRDCEQQNTVLKCKSWWIAEVYT</sequence>
<evidence type="ECO:0000313" key="2">
    <source>
        <dbReference type="EMBL" id="PKX93057.1"/>
    </source>
</evidence>
<dbReference type="Proteomes" id="UP000234474">
    <property type="component" value="Unassembled WGS sequence"/>
</dbReference>
<dbReference type="OrthoDB" id="2687876at2759"/>
<dbReference type="RefSeq" id="XP_024681652.1">
    <property type="nucleotide sequence ID" value="XM_024830007.1"/>
</dbReference>
<evidence type="ECO:0000313" key="3">
    <source>
        <dbReference type="Proteomes" id="UP000234474"/>
    </source>
</evidence>